<feature type="signal peptide" evidence="1">
    <location>
        <begin position="1"/>
        <end position="18"/>
    </location>
</feature>
<organism evidence="3 4">
    <name type="scientific">Bacteroides fragilis</name>
    <dbReference type="NCBI Taxonomy" id="817"/>
    <lineage>
        <taxon>Bacteria</taxon>
        <taxon>Pseudomonadati</taxon>
        <taxon>Bacteroidota</taxon>
        <taxon>Bacteroidia</taxon>
        <taxon>Bacteroidales</taxon>
        <taxon>Bacteroidaceae</taxon>
        <taxon>Bacteroides</taxon>
    </lineage>
</organism>
<feature type="domain" description="Putative beta-lactamase-inhibitor-like PepSY-like" evidence="2">
    <location>
        <begin position="63"/>
        <end position="142"/>
    </location>
</feature>
<keyword evidence="1" id="KW-0732">Signal</keyword>
<dbReference type="Pfam" id="PF11396">
    <property type="entry name" value="PepSY_like"/>
    <property type="match status" value="1"/>
</dbReference>
<dbReference type="PROSITE" id="PS51257">
    <property type="entry name" value="PROKAR_LIPOPROTEIN"/>
    <property type="match status" value="1"/>
</dbReference>
<protein>
    <recommendedName>
        <fullName evidence="2">Putative beta-lactamase-inhibitor-like PepSY-like domain-containing protein</fullName>
    </recommendedName>
</protein>
<reference evidence="3 4" key="1">
    <citation type="submission" date="2018-08" db="EMBL/GenBank/DDBJ databases">
        <title>A genome reference for cultivated species of the human gut microbiota.</title>
        <authorList>
            <person name="Zou Y."/>
            <person name="Xue W."/>
            <person name="Luo G."/>
        </authorList>
    </citation>
    <scope>NUCLEOTIDE SEQUENCE [LARGE SCALE GENOMIC DNA]</scope>
    <source>
        <strain evidence="3 4">AM18-6</strain>
    </source>
</reference>
<feature type="chain" id="PRO_5017197806" description="Putative beta-lactamase-inhibitor-like PepSY-like domain-containing protein" evidence="1">
    <location>
        <begin position="19"/>
        <end position="148"/>
    </location>
</feature>
<dbReference type="AlphaFoldDB" id="A0A396BPX8"/>
<evidence type="ECO:0000256" key="1">
    <source>
        <dbReference type="SAM" id="SignalP"/>
    </source>
</evidence>
<comment type="caution">
    <text evidence="3">The sequence shown here is derived from an EMBL/GenBank/DDBJ whole genome shotgun (WGS) entry which is preliminary data.</text>
</comment>
<dbReference type="EMBL" id="QRJE01000057">
    <property type="protein sequence ID" value="RHH05309.1"/>
    <property type="molecule type" value="Genomic_DNA"/>
</dbReference>
<accession>A0A396BPX8</accession>
<dbReference type="RefSeq" id="WP_122330777.1">
    <property type="nucleotide sequence ID" value="NZ_CAXSXC010000042.1"/>
</dbReference>
<gene>
    <name evidence="3" type="ORF">DW228_23240</name>
</gene>
<name>A0A396BPX8_BACFG</name>
<evidence type="ECO:0000259" key="2">
    <source>
        <dbReference type="Pfam" id="PF11396"/>
    </source>
</evidence>
<proteinExistence type="predicted"/>
<dbReference type="InterPro" id="IPR021533">
    <property type="entry name" value="PepSY-like"/>
</dbReference>
<dbReference type="Gene3D" id="3.40.1420.30">
    <property type="match status" value="1"/>
</dbReference>
<evidence type="ECO:0000313" key="3">
    <source>
        <dbReference type="EMBL" id="RHH05309.1"/>
    </source>
</evidence>
<evidence type="ECO:0000313" key="4">
    <source>
        <dbReference type="Proteomes" id="UP000266644"/>
    </source>
</evidence>
<sequence>MKQVFVKTLLLLSVILTAASCDKDEKEIGYNALPQKARQFIAQYFPMTECTRAVRDKDGGTIEYEAWLSDGTELEFDGQGDWTSVDCKFSALPDGILPESIATDIAARYPDAVPYKVEKQPGGYEIDIPGWELYYNYQGTFIRAERDL</sequence>
<dbReference type="Proteomes" id="UP000266644">
    <property type="component" value="Unassembled WGS sequence"/>
</dbReference>
<dbReference type="SUPFAM" id="SSF160574">
    <property type="entry name" value="BT0923-like"/>
    <property type="match status" value="1"/>
</dbReference>